<dbReference type="CDD" id="cd24007">
    <property type="entry name" value="ASKHA_NBD_eukNAGK-like"/>
    <property type="match status" value="1"/>
</dbReference>
<dbReference type="AlphaFoldDB" id="A0AAU8JAQ5"/>
<dbReference type="RefSeq" id="WP_054465271.1">
    <property type="nucleotide sequence ID" value="NZ_CP159837.1"/>
</dbReference>
<evidence type="ECO:0000259" key="1">
    <source>
        <dbReference type="Pfam" id="PF01869"/>
    </source>
</evidence>
<protein>
    <submittedName>
        <fullName evidence="2">BadF/BadG/BcrA/BcrD ATPase family protein</fullName>
    </submittedName>
</protein>
<dbReference type="PANTHER" id="PTHR43190:SF3">
    <property type="entry name" value="N-ACETYL-D-GLUCOSAMINE KINASE"/>
    <property type="match status" value="1"/>
</dbReference>
<dbReference type="PANTHER" id="PTHR43190">
    <property type="entry name" value="N-ACETYL-D-GLUCOSAMINE KINASE"/>
    <property type="match status" value="1"/>
</dbReference>
<reference evidence="2" key="1">
    <citation type="submission" date="2024-07" db="EMBL/GenBank/DDBJ databases">
        <authorList>
            <person name="Kim Y.J."/>
            <person name="Jeong J.Y."/>
        </authorList>
    </citation>
    <scope>NUCLEOTIDE SEQUENCE</scope>
    <source>
        <strain evidence="2">GIHE-MW2</strain>
    </source>
</reference>
<dbReference type="Gene3D" id="3.30.420.40">
    <property type="match status" value="2"/>
</dbReference>
<organism evidence="2">
    <name type="scientific">Planktothricoides raciborskii GIHE-MW2</name>
    <dbReference type="NCBI Taxonomy" id="2792601"/>
    <lineage>
        <taxon>Bacteria</taxon>
        <taxon>Bacillati</taxon>
        <taxon>Cyanobacteriota</taxon>
        <taxon>Cyanophyceae</taxon>
        <taxon>Oscillatoriophycideae</taxon>
        <taxon>Oscillatoriales</taxon>
        <taxon>Oscillatoriaceae</taxon>
        <taxon>Planktothricoides</taxon>
    </lineage>
</organism>
<sequence>MSYVLGIDGGGTKTICVLINSAGEVCGRGEAGPSNYQTVGLDAAGQSIAIAIKRAVPPEMDFADIAAIGLGLAGVGRPEDQVVVHSVVQQLPYRNDDPVQLALPPECVYVSHDCAIALAGGTHQNVGIVAVAGTGSIAYGRNHEGVTGRVGGWGYLLGDEGSGYDIAIQGLRAVMRAFDGRQQPTRLTTDLMQQLELKTVEDLIAIVYRGNWKPKDIAALAPWVNAAAVAGDPVANQIIDRAVAELVSMTEILCESLFKDSSFEIVTMGGVWAGTAKIRDRFEQEITRQYPQAKIIWPLHEPAYGAGILAWEQIISCHNN</sequence>
<dbReference type="InterPro" id="IPR043129">
    <property type="entry name" value="ATPase_NBD"/>
</dbReference>
<evidence type="ECO:0000313" key="2">
    <source>
        <dbReference type="EMBL" id="XCM35307.1"/>
    </source>
</evidence>
<accession>A0AAU8JAQ5</accession>
<dbReference type="EMBL" id="CP159837">
    <property type="protein sequence ID" value="XCM35307.1"/>
    <property type="molecule type" value="Genomic_DNA"/>
</dbReference>
<dbReference type="Pfam" id="PF01869">
    <property type="entry name" value="BcrAD_BadFG"/>
    <property type="match status" value="1"/>
</dbReference>
<proteinExistence type="predicted"/>
<feature type="domain" description="ATPase BadF/BadG/BcrA/BcrD type" evidence="1">
    <location>
        <begin position="5"/>
        <end position="310"/>
    </location>
</feature>
<gene>
    <name evidence="2" type="ORF">ABWT76_003972</name>
</gene>
<dbReference type="SUPFAM" id="SSF53067">
    <property type="entry name" value="Actin-like ATPase domain"/>
    <property type="match status" value="2"/>
</dbReference>
<name>A0AAU8JAQ5_9CYAN</name>
<dbReference type="InterPro" id="IPR002731">
    <property type="entry name" value="ATPase_BadF"/>
</dbReference>
<dbReference type="InterPro" id="IPR052519">
    <property type="entry name" value="Euk-type_GlcNAc_Kinase"/>
</dbReference>